<evidence type="ECO:0000256" key="6">
    <source>
        <dbReference type="ARBA" id="ARBA00023242"/>
    </source>
</evidence>
<feature type="transmembrane region" description="Helical" evidence="8">
    <location>
        <begin position="322"/>
        <end position="342"/>
    </location>
</feature>
<feature type="transmembrane region" description="Helical" evidence="8">
    <location>
        <begin position="278"/>
        <end position="302"/>
    </location>
</feature>
<evidence type="ECO:0000256" key="3">
    <source>
        <dbReference type="ARBA" id="ARBA00022692"/>
    </source>
</evidence>
<feature type="region of interest" description="Disordered" evidence="7">
    <location>
        <begin position="577"/>
        <end position="600"/>
    </location>
</feature>
<evidence type="ECO:0000256" key="1">
    <source>
        <dbReference type="ARBA" id="ARBA00004473"/>
    </source>
</evidence>
<feature type="domain" description="Ima1 N-terminal" evidence="9">
    <location>
        <begin position="46"/>
        <end position="159"/>
    </location>
</feature>
<evidence type="ECO:0000313" key="10">
    <source>
        <dbReference type="EMBL" id="KAL3269219.1"/>
    </source>
</evidence>
<sequence length="600" mass="68264">MFEIMMNSNLIEICSLILSVIAFILVVSVFVVNIYFKIRKCFPIMVNCWFCNSWIKVAYDNRNSFDCTTCLQYNGFTKDGSYNKVIEAQHDSTINKIPTIKPRVKSSNGLCDMCNHNQQLKITQLANFTPLIEDNYDTEIEHFKNQLEKAYQLCKQCTRILNSTLLREKAKIFGNHVLNIQKNGLKMYLKKSSMTESLNLILVKTFKNLQGCLGILVILNISRVILNNEKIPEILPAFMLPYIELCQDLSAISFHITNKLLSSILIFVLNFEVVRFEYLTVVGLAVQMFLVLIESSMVTIKMNQVLCWSFLVITSWTSTPEIFIYAHLFQIFCALLILYNSFYEVSQTPKDKNYFKKLPRKTKQEWDEYSDDEISSQSAKSYRSFYNELNRSRSPFSLTSNHGSPHKTECDKLTANNIFKTSPNTANNIFKTSPNTANNIFKTSPNTATNLNSSNLYSNIRTSLENLHLSNSAYKLGKRPPATSSPSEHRTITQNSWVAGGFWKNEDGTIVPIKGDVSLSRSSSQSSGFGSQINEQANAFNNPFYSLPSSRKNSLCGDGDLFSLASEPAYHFHSRRPHTTWTNTLSSRSPNSGHHQFGEL</sequence>
<evidence type="ECO:0000256" key="8">
    <source>
        <dbReference type="SAM" id="Phobius"/>
    </source>
</evidence>
<dbReference type="PANTHER" id="PTHR28646">
    <property type="entry name" value="TRANSMEMBRANE PROTEIN 201"/>
    <property type="match status" value="1"/>
</dbReference>
<dbReference type="Pfam" id="PF09779">
    <property type="entry name" value="Ima1_N"/>
    <property type="match status" value="1"/>
</dbReference>
<comment type="similarity">
    <text evidence="2">Belongs to the TMEM201 family.</text>
</comment>
<gene>
    <name evidence="10" type="ORF">HHI36_008301</name>
</gene>
<keyword evidence="4 8" id="KW-1133">Transmembrane helix</keyword>
<keyword evidence="11" id="KW-1185">Reference proteome</keyword>
<dbReference type="GO" id="GO:0005637">
    <property type="term" value="C:nuclear inner membrane"/>
    <property type="evidence" value="ECO:0007669"/>
    <property type="project" value="UniProtKB-SubCell"/>
</dbReference>
<proteinExistence type="inferred from homology"/>
<dbReference type="Proteomes" id="UP001516400">
    <property type="component" value="Unassembled WGS sequence"/>
</dbReference>
<name>A0ABD2MS38_9CUCU</name>
<feature type="transmembrane region" description="Helical" evidence="8">
    <location>
        <begin position="249"/>
        <end position="271"/>
    </location>
</feature>
<dbReference type="InterPro" id="IPR018617">
    <property type="entry name" value="Ima1_N"/>
</dbReference>
<evidence type="ECO:0000256" key="4">
    <source>
        <dbReference type="ARBA" id="ARBA00022989"/>
    </source>
</evidence>
<comment type="caution">
    <text evidence="10">The sequence shown here is derived from an EMBL/GenBank/DDBJ whole genome shotgun (WGS) entry which is preliminary data.</text>
</comment>
<accession>A0ABD2MS38</accession>
<protein>
    <recommendedName>
        <fullName evidence="9">Ima1 N-terminal domain-containing protein</fullName>
    </recommendedName>
</protein>
<keyword evidence="5 8" id="KW-0472">Membrane</keyword>
<evidence type="ECO:0000256" key="5">
    <source>
        <dbReference type="ARBA" id="ARBA00023136"/>
    </source>
</evidence>
<dbReference type="EMBL" id="JABFTP020000021">
    <property type="protein sequence ID" value="KAL3269219.1"/>
    <property type="molecule type" value="Genomic_DNA"/>
</dbReference>
<feature type="transmembrane region" description="Helical" evidence="8">
    <location>
        <begin position="16"/>
        <end position="36"/>
    </location>
</feature>
<comment type="subcellular location">
    <subcellularLocation>
        <location evidence="1">Nucleus inner membrane</location>
        <topology evidence="1">Multi-pass membrane protein</topology>
    </subcellularLocation>
</comment>
<reference evidence="10 11" key="1">
    <citation type="journal article" date="2021" name="BMC Biol.">
        <title>Horizontally acquired antibacterial genes associated with adaptive radiation of ladybird beetles.</title>
        <authorList>
            <person name="Li H.S."/>
            <person name="Tang X.F."/>
            <person name="Huang Y.H."/>
            <person name="Xu Z.Y."/>
            <person name="Chen M.L."/>
            <person name="Du X.Y."/>
            <person name="Qiu B.Y."/>
            <person name="Chen P.T."/>
            <person name="Zhang W."/>
            <person name="Slipinski A."/>
            <person name="Escalona H.E."/>
            <person name="Waterhouse R.M."/>
            <person name="Zwick A."/>
            <person name="Pang H."/>
        </authorList>
    </citation>
    <scope>NUCLEOTIDE SEQUENCE [LARGE SCALE GENOMIC DNA]</scope>
    <source>
        <strain evidence="10">SYSU2018</strain>
    </source>
</reference>
<dbReference type="PANTHER" id="PTHR28646:SF1">
    <property type="entry name" value="TRANSMEMBRANE PROTEIN 201"/>
    <property type="match status" value="1"/>
</dbReference>
<keyword evidence="3 8" id="KW-0812">Transmembrane</keyword>
<organism evidence="10 11">
    <name type="scientific">Cryptolaemus montrouzieri</name>
    <dbReference type="NCBI Taxonomy" id="559131"/>
    <lineage>
        <taxon>Eukaryota</taxon>
        <taxon>Metazoa</taxon>
        <taxon>Ecdysozoa</taxon>
        <taxon>Arthropoda</taxon>
        <taxon>Hexapoda</taxon>
        <taxon>Insecta</taxon>
        <taxon>Pterygota</taxon>
        <taxon>Neoptera</taxon>
        <taxon>Endopterygota</taxon>
        <taxon>Coleoptera</taxon>
        <taxon>Polyphaga</taxon>
        <taxon>Cucujiformia</taxon>
        <taxon>Coccinelloidea</taxon>
        <taxon>Coccinellidae</taxon>
        <taxon>Scymninae</taxon>
        <taxon>Scymnini</taxon>
        <taxon>Cryptolaemus</taxon>
    </lineage>
</organism>
<dbReference type="AlphaFoldDB" id="A0ABD2MS38"/>
<evidence type="ECO:0000256" key="2">
    <source>
        <dbReference type="ARBA" id="ARBA00007600"/>
    </source>
</evidence>
<dbReference type="InterPro" id="IPR040041">
    <property type="entry name" value="TMEM201"/>
</dbReference>
<keyword evidence="6" id="KW-0539">Nucleus</keyword>
<evidence type="ECO:0000256" key="7">
    <source>
        <dbReference type="SAM" id="MobiDB-lite"/>
    </source>
</evidence>
<feature type="compositionally biased region" description="Polar residues" evidence="7">
    <location>
        <begin position="579"/>
        <end position="594"/>
    </location>
</feature>
<evidence type="ECO:0000259" key="9">
    <source>
        <dbReference type="Pfam" id="PF09779"/>
    </source>
</evidence>
<evidence type="ECO:0000313" key="11">
    <source>
        <dbReference type="Proteomes" id="UP001516400"/>
    </source>
</evidence>